<evidence type="ECO:0000256" key="2">
    <source>
        <dbReference type="ARBA" id="ARBA00022679"/>
    </source>
</evidence>
<dbReference type="SMART" id="SM00220">
    <property type="entry name" value="S_TKc"/>
    <property type="match status" value="1"/>
</dbReference>
<dbReference type="InterPro" id="IPR008271">
    <property type="entry name" value="Ser/Thr_kinase_AS"/>
</dbReference>
<dbReference type="InterPro" id="IPR050660">
    <property type="entry name" value="NEK_Ser/Thr_kinase"/>
</dbReference>
<proteinExistence type="inferred from homology"/>
<evidence type="ECO:0000259" key="9">
    <source>
        <dbReference type="PROSITE" id="PS50011"/>
    </source>
</evidence>
<feature type="binding site" evidence="6">
    <location>
        <position position="48"/>
    </location>
    <ligand>
        <name>ATP</name>
        <dbReference type="ChEBI" id="CHEBI:30616"/>
    </ligand>
</feature>
<feature type="region of interest" description="Disordered" evidence="8">
    <location>
        <begin position="286"/>
        <end position="312"/>
    </location>
</feature>
<keyword evidence="11" id="KW-1185">Reference proteome</keyword>
<dbReference type="PANTHER" id="PTHR43671:SF103">
    <property type="entry name" value="KINASE, PUTATIVE-RELATED"/>
    <property type="match status" value="1"/>
</dbReference>
<sequence length="330" mass="37028">MPKWWPFARTSNDGAASSKVKHRKCIGGGAFGKVFRIEYNDGTVVAAKEISVPNDAAVDEAEIERLFMQYVKGGPNIAYIHDNWSYNDEERTVTLYMDFYPGGDLDGVTQRVRNAGRQIIDVGIQIATALSYCHGRDLLHRDLKPMNVLLERAWNPAFEKTVPSLYIADFGLAALFENGTRVSGRKGTPAYMAPEIEREFTAARFSTKSDIYAVGGILFQLCTLHDPTSSTCGIQPSRLPSQYSYLLRTLIAAMLREDRHERPTAKQVLDALELIGTPEKLFLKPRKPARDQSWQQGGLARPTFREADGNPKPSDWQWQMCCITLPSHQV</sequence>
<evidence type="ECO:0000256" key="4">
    <source>
        <dbReference type="ARBA" id="ARBA00022777"/>
    </source>
</evidence>
<feature type="domain" description="Protein kinase" evidence="9">
    <location>
        <begin position="20"/>
        <end position="275"/>
    </location>
</feature>
<reference evidence="10 11" key="1">
    <citation type="submission" date="2016-07" db="EMBL/GenBank/DDBJ databases">
        <title>Pervasive Adenine N6-methylation of Active Genes in Fungi.</title>
        <authorList>
            <consortium name="DOE Joint Genome Institute"/>
            <person name="Mondo S.J."/>
            <person name="Dannebaum R.O."/>
            <person name="Kuo R.C."/>
            <person name="Labutti K."/>
            <person name="Haridas S."/>
            <person name="Kuo A."/>
            <person name="Salamov A."/>
            <person name="Ahrendt S.R."/>
            <person name="Lipzen A."/>
            <person name="Sullivan W."/>
            <person name="Andreopoulos W.B."/>
            <person name="Clum A."/>
            <person name="Lindquist E."/>
            <person name="Daum C."/>
            <person name="Ramamoorthy G.K."/>
            <person name="Gryganskyi A."/>
            <person name="Culley D."/>
            <person name="Magnuson J.K."/>
            <person name="James T.Y."/>
            <person name="O'Malley M.A."/>
            <person name="Stajich J.E."/>
            <person name="Spatafora J.W."/>
            <person name="Visel A."/>
            <person name="Grigoriev I.V."/>
        </authorList>
    </citation>
    <scope>NUCLEOTIDE SEQUENCE [LARGE SCALE GENOMIC DNA]</scope>
    <source>
        <strain evidence="10 11">CBS 115471</strain>
    </source>
</reference>
<dbReference type="GO" id="GO:0004674">
    <property type="term" value="F:protein serine/threonine kinase activity"/>
    <property type="evidence" value="ECO:0007669"/>
    <property type="project" value="UniProtKB-KW"/>
</dbReference>
<evidence type="ECO:0000256" key="3">
    <source>
        <dbReference type="ARBA" id="ARBA00022741"/>
    </source>
</evidence>
<dbReference type="InterPro" id="IPR017441">
    <property type="entry name" value="Protein_kinase_ATP_BS"/>
</dbReference>
<evidence type="ECO:0000313" key="10">
    <source>
        <dbReference type="EMBL" id="ORY02572.1"/>
    </source>
</evidence>
<dbReference type="Proteomes" id="UP000193144">
    <property type="component" value="Unassembled WGS sequence"/>
</dbReference>
<keyword evidence="5 6" id="KW-0067">ATP-binding</keyword>
<comment type="similarity">
    <text evidence="1">Belongs to the protein kinase superfamily. NEK Ser/Thr protein kinase family. NIMA subfamily.</text>
</comment>
<dbReference type="SUPFAM" id="SSF56112">
    <property type="entry name" value="Protein kinase-like (PK-like)"/>
    <property type="match status" value="1"/>
</dbReference>
<dbReference type="InterPro" id="IPR000719">
    <property type="entry name" value="Prot_kinase_dom"/>
</dbReference>
<dbReference type="Gene3D" id="1.10.510.10">
    <property type="entry name" value="Transferase(Phosphotransferase) domain 1"/>
    <property type="match status" value="1"/>
</dbReference>
<keyword evidence="7" id="KW-0723">Serine/threonine-protein kinase</keyword>
<dbReference type="PANTHER" id="PTHR43671">
    <property type="entry name" value="SERINE/THREONINE-PROTEIN KINASE NEK"/>
    <property type="match status" value="1"/>
</dbReference>
<protein>
    <submittedName>
        <fullName evidence="10">Kinase-like domain-containing protein</fullName>
    </submittedName>
</protein>
<dbReference type="Pfam" id="PF00069">
    <property type="entry name" value="Pkinase"/>
    <property type="match status" value="1"/>
</dbReference>
<evidence type="ECO:0000313" key="11">
    <source>
        <dbReference type="Proteomes" id="UP000193144"/>
    </source>
</evidence>
<comment type="caution">
    <text evidence="10">The sequence shown here is derived from an EMBL/GenBank/DDBJ whole genome shotgun (WGS) entry which is preliminary data.</text>
</comment>
<dbReference type="PROSITE" id="PS00107">
    <property type="entry name" value="PROTEIN_KINASE_ATP"/>
    <property type="match status" value="1"/>
</dbReference>
<dbReference type="GO" id="GO:0005524">
    <property type="term" value="F:ATP binding"/>
    <property type="evidence" value="ECO:0007669"/>
    <property type="project" value="UniProtKB-UniRule"/>
</dbReference>
<evidence type="ECO:0000256" key="1">
    <source>
        <dbReference type="ARBA" id="ARBA00010886"/>
    </source>
</evidence>
<keyword evidence="2" id="KW-0808">Transferase</keyword>
<organism evidence="10 11">
    <name type="scientific">Clohesyomyces aquaticus</name>
    <dbReference type="NCBI Taxonomy" id="1231657"/>
    <lineage>
        <taxon>Eukaryota</taxon>
        <taxon>Fungi</taxon>
        <taxon>Dikarya</taxon>
        <taxon>Ascomycota</taxon>
        <taxon>Pezizomycotina</taxon>
        <taxon>Dothideomycetes</taxon>
        <taxon>Pleosporomycetidae</taxon>
        <taxon>Pleosporales</taxon>
        <taxon>Lindgomycetaceae</taxon>
        <taxon>Clohesyomyces</taxon>
    </lineage>
</organism>
<keyword evidence="4 10" id="KW-0418">Kinase</keyword>
<dbReference type="OrthoDB" id="310217at2759"/>
<evidence type="ECO:0000256" key="7">
    <source>
        <dbReference type="RuleBase" id="RU000304"/>
    </source>
</evidence>
<evidence type="ECO:0000256" key="8">
    <source>
        <dbReference type="SAM" id="MobiDB-lite"/>
    </source>
</evidence>
<dbReference type="PROSITE" id="PS50011">
    <property type="entry name" value="PROTEIN_KINASE_DOM"/>
    <property type="match status" value="1"/>
</dbReference>
<keyword evidence="3 6" id="KW-0547">Nucleotide-binding</keyword>
<dbReference type="EMBL" id="MCFA01000156">
    <property type="protein sequence ID" value="ORY02572.1"/>
    <property type="molecule type" value="Genomic_DNA"/>
</dbReference>
<dbReference type="STRING" id="1231657.A0A1Y1YX16"/>
<evidence type="ECO:0000256" key="5">
    <source>
        <dbReference type="ARBA" id="ARBA00022840"/>
    </source>
</evidence>
<evidence type="ECO:0000256" key="6">
    <source>
        <dbReference type="PROSITE-ProRule" id="PRU10141"/>
    </source>
</evidence>
<dbReference type="InterPro" id="IPR011009">
    <property type="entry name" value="Kinase-like_dom_sf"/>
</dbReference>
<name>A0A1Y1YX16_9PLEO</name>
<accession>A0A1Y1YX16</accession>
<gene>
    <name evidence="10" type="ORF">BCR34DRAFT_605542</name>
</gene>
<dbReference type="PROSITE" id="PS00108">
    <property type="entry name" value="PROTEIN_KINASE_ST"/>
    <property type="match status" value="1"/>
</dbReference>
<dbReference type="AlphaFoldDB" id="A0A1Y1YX16"/>